<dbReference type="OrthoDB" id="3789699at2759"/>
<proteinExistence type="predicted"/>
<evidence type="ECO:0000313" key="1">
    <source>
        <dbReference type="EMBL" id="KAF2786794.1"/>
    </source>
</evidence>
<keyword evidence="2" id="KW-1185">Reference proteome</keyword>
<gene>
    <name evidence="1" type="ORF">K505DRAFT_343497</name>
</gene>
<dbReference type="Proteomes" id="UP000799757">
    <property type="component" value="Unassembled WGS sequence"/>
</dbReference>
<protein>
    <submittedName>
        <fullName evidence="1">Uncharacterized protein</fullName>
    </submittedName>
</protein>
<sequence>MTPSFKTWNLWRAYRLEWETGFELAGGIVKGGGWSDSNVVAWPVGEGREEIEVEKKGMWDFRSKEEQEAGQGESVEYAKEMVKRVGFNVGGDFFGPRGIL</sequence>
<reference evidence="1" key="1">
    <citation type="journal article" date="2020" name="Stud. Mycol.">
        <title>101 Dothideomycetes genomes: a test case for predicting lifestyles and emergence of pathogens.</title>
        <authorList>
            <person name="Haridas S."/>
            <person name="Albert R."/>
            <person name="Binder M."/>
            <person name="Bloem J."/>
            <person name="Labutti K."/>
            <person name="Salamov A."/>
            <person name="Andreopoulos B."/>
            <person name="Baker S."/>
            <person name="Barry K."/>
            <person name="Bills G."/>
            <person name="Bluhm B."/>
            <person name="Cannon C."/>
            <person name="Castanera R."/>
            <person name="Culley D."/>
            <person name="Daum C."/>
            <person name="Ezra D."/>
            <person name="Gonzalez J."/>
            <person name="Henrissat B."/>
            <person name="Kuo A."/>
            <person name="Liang C."/>
            <person name="Lipzen A."/>
            <person name="Lutzoni F."/>
            <person name="Magnuson J."/>
            <person name="Mondo S."/>
            <person name="Nolan M."/>
            <person name="Ohm R."/>
            <person name="Pangilinan J."/>
            <person name="Park H.-J."/>
            <person name="Ramirez L."/>
            <person name="Alfaro M."/>
            <person name="Sun H."/>
            <person name="Tritt A."/>
            <person name="Yoshinaga Y."/>
            <person name="Zwiers L.-H."/>
            <person name="Turgeon B."/>
            <person name="Goodwin S."/>
            <person name="Spatafora J."/>
            <person name="Crous P."/>
            <person name="Grigoriev I."/>
        </authorList>
    </citation>
    <scope>NUCLEOTIDE SEQUENCE</scope>
    <source>
        <strain evidence="1">CBS 109.77</strain>
    </source>
</reference>
<dbReference type="AlphaFoldDB" id="A0A6A6WSA1"/>
<accession>A0A6A6WSA1</accession>
<evidence type="ECO:0000313" key="2">
    <source>
        <dbReference type="Proteomes" id="UP000799757"/>
    </source>
</evidence>
<organism evidence="1 2">
    <name type="scientific">Melanomma pulvis-pyrius CBS 109.77</name>
    <dbReference type="NCBI Taxonomy" id="1314802"/>
    <lineage>
        <taxon>Eukaryota</taxon>
        <taxon>Fungi</taxon>
        <taxon>Dikarya</taxon>
        <taxon>Ascomycota</taxon>
        <taxon>Pezizomycotina</taxon>
        <taxon>Dothideomycetes</taxon>
        <taxon>Pleosporomycetidae</taxon>
        <taxon>Pleosporales</taxon>
        <taxon>Melanommataceae</taxon>
        <taxon>Melanomma</taxon>
    </lineage>
</organism>
<name>A0A6A6WSA1_9PLEO</name>
<dbReference type="EMBL" id="MU002405">
    <property type="protein sequence ID" value="KAF2786794.1"/>
    <property type="molecule type" value="Genomic_DNA"/>
</dbReference>